<dbReference type="InterPro" id="IPR017853">
    <property type="entry name" value="GH"/>
</dbReference>
<dbReference type="InterPro" id="IPR001329">
    <property type="entry name" value="Venom_Hyaluronidase"/>
</dbReference>
<keyword evidence="3" id="KW-0325">Glycoprotein</keyword>
<comment type="catalytic activity">
    <reaction evidence="4">
        <text>Random hydrolysis of (1-&gt;4)-linkages between N-acetyl-beta-D-glucosamine and D-glucuronate residues in hyaluronate.</text>
        <dbReference type="EC" id="3.2.1.35"/>
    </reaction>
</comment>
<dbReference type="InterPro" id="IPR013785">
    <property type="entry name" value="Aldolase_TIM"/>
</dbReference>
<dbReference type="PRINTS" id="PR00847">
    <property type="entry name" value="HYALURONDASE"/>
</dbReference>
<keyword evidence="5" id="KW-0732">Signal</keyword>
<keyword evidence="4" id="KW-0326">Glycosidase</keyword>
<dbReference type="Proteomes" id="UP001652740">
    <property type="component" value="Unplaced"/>
</dbReference>
<keyword evidence="4" id="KW-0378">Hydrolase</keyword>
<dbReference type="Gene3D" id="3.20.20.70">
    <property type="entry name" value="Aldolase class I"/>
    <property type="match status" value="1"/>
</dbReference>
<sequence>MILFMFIMLASYAVRCDDTSYYVIQMPENDPPIKLHKKPFRVYWNVPTMQCKSKRIPFESLYEKFGILQNKNDSFRGEKIAILYDPGLFPALLKNETSGKFKFRNGGVPQEGDLEKHLASFKSVLDQSIPDHDFNGVGIIDFESWRPVFRQNFGVLVPYKDVSYEIEKKLHWWWPQAWIQAEAKQRFEQSAHEFMQSTLILAKQMRPNALWGYYGFPYCFNMATNNHAESCANKVPEENDSTYWLWSKSTALYPSVYSSKELTSSQLAGLIRGRVKEAARVKRSGTPILPYFWFRYRDGSYLKKDDLDIALQTLYKSNASGFIIWGSSNDVNTVDKCLKLQNYIENVMGPAIAKYTKDNKLENYVLNDSNDELIESSLNTTTTTAVSVQVHKEVVASNLSTATPDPEFHWDPPENYTQELTQYVIEELSNNSKYNNSNKNELNEVELSSIDMIINILLNDQYNDTETDNTMFNDSSKESGDVTVFTEEAETTTLPYSTTETSSGNNYETTTVIVDLSEKDSLEKSNENYKKDMLISEMEETTEVTTVESSTFVDTFYTSTVNNTEDYGDLFMDDQFSQNYTDYVYEEINTTITDSTTESLLVDIITGVFNEKISTEDENKGLPEDILISTQNYETTSDSSTNLSDDIITIENVGVKNKKKGLPKSTNDENNDLTNEMLPFTATTAFVEQIAGSATGGAVVNYLHYISFATYLLILPL</sequence>
<comment type="similarity">
    <text evidence="1 4">Belongs to the glycosyl hydrolase 56 family.</text>
</comment>
<feature type="signal peptide" evidence="5">
    <location>
        <begin position="1"/>
        <end position="16"/>
    </location>
</feature>
<evidence type="ECO:0000256" key="4">
    <source>
        <dbReference type="RuleBase" id="RU610713"/>
    </source>
</evidence>
<dbReference type="InterPro" id="IPR018155">
    <property type="entry name" value="Hyaluronidase"/>
</dbReference>
<dbReference type="RefSeq" id="XP_052749445.1">
    <property type="nucleotide sequence ID" value="XM_052893485.1"/>
</dbReference>
<dbReference type="Pfam" id="PF01630">
    <property type="entry name" value="Glyco_hydro_56"/>
    <property type="match status" value="1"/>
</dbReference>
<evidence type="ECO:0000256" key="1">
    <source>
        <dbReference type="ARBA" id="ARBA00008871"/>
    </source>
</evidence>
<protein>
    <recommendedName>
        <fullName evidence="4">Hyaluronidase</fullName>
        <ecNumber evidence="4">3.2.1.35</ecNumber>
    </recommendedName>
</protein>
<keyword evidence="2" id="KW-1015">Disulfide bond</keyword>
<dbReference type="PANTHER" id="PTHR11769:SF35">
    <property type="entry name" value="HYALURONIDASE"/>
    <property type="match status" value="1"/>
</dbReference>
<evidence type="ECO:0000256" key="3">
    <source>
        <dbReference type="ARBA" id="ARBA00023180"/>
    </source>
</evidence>
<keyword evidence="6" id="KW-1185">Reference proteome</keyword>
<proteinExistence type="inferred from homology"/>
<name>A0ABM3MEB3_GALME</name>
<dbReference type="SUPFAM" id="SSF51445">
    <property type="entry name" value="(Trans)glycosidases"/>
    <property type="match status" value="1"/>
</dbReference>
<dbReference type="PANTHER" id="PTHR11769">
    <property type="entry name" value="HYALURONIDASE"/>
    <property type="match status" value="1"/>
</dbReference>
<dbReference type="EC" id="3.2.1.35" evidence="4"/>
<evidence type="ECO:0000256" key="2">
    <source>
        <dbReference type="ARBA" id="ARBA00023157"/>
    </source>
</evidence>
<accession>A0ABM3MEB3</accession>
<evidence type="ECO:0000256" key="5">
    <source>
        <dbReference type="SAM" id="SignalP"/>
    </source>
</evidence>
<gene>
    <name evidence="7" type="primary">LOC113509362</name>
</gene>
<reference evidence="7" key="1">
    <citation type="submission" date="2025-08" db="UniProtKB">
        <authorList>
            <consortium name="RefSeq"/>
        </authorList>
    </citation>
    <scope>IDENTIFICATION</scope>
    <source>
        <tissue evidence="7">Whole larvae</tissue>
    </source>
</reference>
<organism evidence="6 7">
    <name type="scientific">Galleria mellonella</name>
    <name type="common">Greater wax moth</name>
    <dbReference type="NCBI Taxonomy" id="7137"/>
    <lineage>
        <taxon>Eukaryota</taxon>
        <taxon>Metazoa</taxon>
        <taxon>Ecdysozoa</taxon>
        <taxon>Arthropoda</taxon>
        <taxon>Hexapoda</taxon>
        <taxon>Insecta</taxon>
        <taxon>Pterygota</taxon>
        <taxon>Neoptera</taxon>
        <taxon>Endopterygota</taxon>
        <taxon>Lepidoptera</taxon>
        <taxon>Glossata</taxon>
        <taxon>Ditrysia</taxon>
        <taxon>Pyraloidea</taxon>
        <taxon>Pyralidae</taxon>
        <taxon>Galleriinae</taxon>
        <taxon>Galleria</taxon>
    </lineage>
</organism>
<evidence type="ECO:0000313" key="7">
    <source>
        <dbReference type="RefSeq" id="XP_052749445.1"/>
    </source>
</evidence>
<evidence type="ECO:0000313" key="6">
    <source>
        <dbReference type="Proteomes" id="UP001652740"/>
    </source>
</evidence>
<feature type="chain" id="PRO_5047475682" description="Hyaluronidase" evidence="5">
    <location>
        <begin position="17"/>
        <end position="717"/>
    </location>
</feature>
<dbReference type="PRINTS" id="PR00846">
    <property type="entry name" value="GLHYDRLASE56"/>
</dbReference>
<dbReference type="GeneID" id="113509362"/>